<sequence length="654" mass="71521">MTETGTPPPWADAIAAKADMPAETVEEVLARHRIRPSPVPGQPRRMTIESIAFAGTKDEARGGQPFAFTWNGLGPGLWAVAAPANFAGKSTVFEVAKSLLRGRLSVQPDVADWLASAELLFRVDDTRYRVAVAFEKRVPSGTLELLKDDETHIQLGGFSSEPEFEQTMGGLMMDRLSLARLSAWRQGSEDSPGRAAPHDWPMLSEALFIGTELRALIGDVVVDGLPARLLQMFVGLPWVSTLFEARTALKQVEEEIARKRRRREAVDARRKIRADAVRGELAAAKARLDAVIGSGDLRRRLVETEGELAGASDQLRRIRAAQREAEAALDQAQAEHDEDLRQHQDFLEAKAAHAVFGRLRPTCCPRCESAIPRERQRRERESLECSVCGTNVGKRDADNDVAERDLAARVEASGKALATARGDAKAIAERLAETEAEVLRLDATLAGLTGDLKGSAEARWTAEADVSRLEGRLEEILADEPETSDGPALELDRRILKACEEVTNDLVKAHRDELLKAISERLAELARRFGMKGVSSARLNGQAQLSLTKGSTETNFSRSTKGERMRLKVATVIAMLQVGEVAGVGRHPGVLFVDSPAGAEEIIQEDVDELLDGLASLEETMPWFQVFVATTKVDAVADRVRPDHARIADGEVLW</sequence>
<keyword evidence="3" id="KW-1185">Reference proteome</keyword>
<dbReference type="Proteomes" id="UP000652760">
    <property type="component" value="Unassembled WGS sequence"/>
</dbReference>
<accession>A0ABS1F4P8</accession>
<comment type="caution">
    <text evidence="2">The sequence shown here is derived from an EMBL/GenBank/DDBJ whole genome shotgun (WGS) entry which is preliminary data.</text>
</comment>
<evidence type="ECO:0000313" key="2">
    <source>
        <dbReference type="EMBL" id="MBK1838403.1"/>
    </source>
</evidence>
<feature type="coiled-coil region" evidence="1">
    <location>
        <begin position="301"/>
        <end position="342"/>
    </location>
</feature>
<organism evidence="2 3">
    <name type="scientific">Azospirillum endophyticum</name>
    <dbReference type="NCBI Taxonomy" id="2800326"/>
    <lineage>
        <taxon>Bacteria</taxon>
        <taxon>Pseudomonadati</taxon>
        <taxon>Pseudomonadota</taxon>
        <taxon>Alphaproteobacteria</taxon>
        <taxon>Rhodospirillales</taxon>
        <taxon>Azospirillaceae</taxon>
        <taxon>Azospirillum</taxon>
    </lineage>
</organism>
<evidence type="ECO:0000313" key="3">
    <source>
        <dbReference type="Proteomes" id="UP000652760"/>
    </source>
</evidence>
<protein>
    <recommendedName>
        <fullName evidence="4">Large ATP-binding protein</fullName>
    </recommendedName>
</protein>
<proteinExistence type="predicted"/>
<dbReference type="InterPro" id="IPR027417">
    <property type="entry name" value="P-loop_NTPase"/>
</dbReference>
<feature type="coiled-coil region" evidence="1">
    <location>
        <begin position="242"/>
        <end position="269"/>
    </location>
</feature>
<name>A0ABS1F4P8_9PROT</name>
<evidence type="ECO:0000256" key="1">
    <source>
        <dbReference type="SAM" id="Coils"/>
    </source>
</evidence>
<dbReference type="Gene3D" id="3.40.50.300">
    <property type="entry name" value="P-loop containing nucleotide triphosphate hydrolases"/>
    <property type="match status" value="1"/>
</dbReference>
<gene>
    <name evidence="2" type="ORF">JHL17_13365</name>
</gene>
<reference evidence="3" key="1">
    <citation type="submission" date="2021-01" db="EMBL/GenBank/DDBJ databases">
        <title>Genome public.</title>
        <authorList>
            <person name="Liu C."/>
            <person name="Sun Q."/>
        </authorList>
    </citation>
    <scope>NUCLEOTIDE SEQUENCE [LARGE SCALE GENOMIC DNA]</scope>
    <source>
        <strain evidence="3">YIM B02556</strain>
    </source>
</reference>
<keyword evidence="1" id="KW-0175">Coiled coil</keyword>
<evidence type="ECO:0008006" key="4">
    <source>
        <dbReference type="Google" id="ProtNLM"/>
    </source>
</evidence>
<dbReference type="RefSeq" id="WP_200193856.1">
    <property type="nucleotide sequence ID" value="NZ_JAENHM010000041.1"/>
</dbReference>
<dbReference type="EMBL" id="JAENHM010000041">
    <property type="protein sequence ID" value="MBK1838403.1"/>
    <property type="molecule type" value="Genomic_DNA"/>
</dbReference>